<evidence type="ECO:0000313" key="2">
    <source>
        <dbReference type="EMBL" id="KAL3282407.1"/>
    </source>
</evidence>
<accession>A0ABD2NV42</accession>
<protein>
    <recommendedName>
        <fullName evidence="4">G-protein coupled receptors family 2 profile 2 domain-containing protein</fullName>
    </recommendedName>
</protein>
<proteinExistence type="predicted"/>
<name>A0ABD2NV42_9CUCU</name>
<dbReference type="AlphaFoldDB" id="A0ABD2NV42"/>
<keyword evidence="1" id="KW-0812">Transmembrane</keyword>
<sequence length="66" mass="7705">MYRQFNLYLHTLIPRPDDSISKHFIRYSLFAWGLPAVLLVLSGLLQFQDKLGNLLNVESLSTHNCW</sequence>
<dbReference type="Proteomes" id="UP001516400">
    <property type="component" value="Unassembled WGS sequence"/>
</dbReference>
<organism evidence="2 3">
    <name type="scientific">Cryptolaemus montrouzieri</name>
    <dbReference type="NCBI Taxonomy" id="559131"/>
    <lineage>
        <taxon>Eukaryota</taxon>
        <taxon>Metazoa</taxon>
        <taxon>Ecdysozoa</taxon>
        <taxon>Arthropoda</taxon>
        <taxon>Hexapoda</taxon>
        <taxon>Insecta</taxon>
        <taxon>Pterygota</taxon>
        <taxon>Neoptera</taxon>
        <taxon>Endopterygota</taxon>
        <taxon>Coleoptera</taxon>
        <taxon>Polyphaga</taxon>
        <taxon>Cucujiformia</taxon>
        <taxon>Coccinelloidea</taxon>
        <taxon>Coccinellidae</taxon>
        <taxon>Scymninae</taxon>
        <taxon>Scymnini</taxon>
        <taxon>Cryptolaemus</taxon>
    </lineage>
</organism>
<gene>
    <name evidence="2" type="ORF">HHI36_005592</name>
</gene>
<keyword evidence="1" id="KW-1133">Transmembrane helix</keyword>
<dbReference type="Gene3D" id="1.20.1070.10">
    <property type="entry name" value="Rhodopsin 7-helix transmembrane proteins"/>
    <property type="match status" value="1"/>
</dbReference>
<evidence type="ECO:0000256" key="1">
    <source>
        <dbReference type="SAM" id="Phobius"/>
    </source>
</evidence>
<evidence type="ECO:0008006" key="4">
    <source>
        <dbReference type="Google" id="ProtNLM"/>
    </source>
</evidence>
<feature type="transmembrane region" description="Helical" evidence="1">
    <location>
        <begin position="24"/>
        <end position="45"/>
    </location>
</feature>
<comment type="caution">
    <text evidence="2">The sequence shown here is derived from an EMBL/GenBank/DDBJ whole genome shotgun (WGS) entry which is preliminary data.</text>
</comment>
<reference evidence="2 3" key="1">
    <citation type="journal article" date="2021" name="BMC Biol.">
        <title>Horizontally acquired antibacterial genes associated with adaptive radiation of ladybird beetles.</title>
        <authorList>
            <person name="Li H.S."/>
            <person name="Tang X.F."/>
            <person name="Huang Y.H."/>
            <person name="Xu Z.Y."/>
            <person name="Chen M.L."/>
            <person name="Du X.Y."/>
            <person name="Qiu B.Y."/>
            <person name="Chen P.T."/>
            <person name="Zhang W."/>
            <person name="Slipinski A."/>
            <person name="Escalona H.E."/>
            <person name="Waterhouse R.M."/>
            <person name="Zwick A."/>
            <person name="Pang H."/>
        </authorList>
    </citation>
    <scope>NUCLEOTIDE SEQUENCE [LARGE SCALE GENOMIC DNA]</scope>
    <source>
        <strain evidence="2">SYSU2018</strain>
    </source>
</reference>
<keyword evidence="3" id="KW-1185">Reference proteome</keyword>
<dbReference type="EMBL" id="JABFTP020000144">
    <property type="protein sequence ID" value="KAL3282407.1"/>
    <property type="molecule type" value="Genomic_DNA"/>
</dbReference>
<evidence type="ECO:0000313" key="3">
    <source>
        <dbReference type="Proteomes" id="UP001516400"/>
    </source>
</evidence>
<keyword evidence="1" id="KW-0472">Membrane</keyword>